<name>A0AAD8IWI3_9APIA</name>
<accession>A0AAD8IWI3</accession>
<dbReference type="AlphaFoldDB" id="A0AAD8IWI3"/>
<comment type="caution">
    <text evidence="1">The sequence shown here is derived from an EMBL/GenBank/DDBJ whole genome shotgun (WGS) entry which is preliminary data.</text>
</comment>
<dbReference type="EMBL" id="JAUIZM010000003">
    <property type="protein sequence ID" value="KAK1393260.1"/>
    <property type="molecule type" value="Genomic_DNA"/>
</dbReference>
<evidence type="ECO:0000313" key="2">
    <source>
        <dbReference type="Proteomes" id="UP001237642"/>
    </source>
</evidence>
<reference evidence="1" key="2">
    <citation type="submission" date="2023-05" db="EMBL/GenBank/DDBJ databases">
        <authorList>
            <person name="Schelkunov M.I."/>
        </authorList>
    </citation>
    <scope>NUCLEOTIDE SEQUENCE</scope>
    <source>
        <strain evidence="1">Hsosn_3</strain>
        <tissue evidence="1">Leaf</tissue>
    </source>
</reference>
<proteinExistence type="predicted"/>
<reference evidence="1" key="1">
    <citation type="submission" date="2023-02" db="EMBL/GenBank/DDBJ databases">
        <title>Genome of toxic invasive species Heracleum sosnowskyi carries increased number of genes despite the absence of recent whole-genome duplications.</title>
        <authorList>
            <person name="Schelkunov M."/>
            <person name="Shtratnikova V."/>
            <person name="Makarenko M."/>
            <person name="Klepikova A."/>
            <person name="Omelchenko D."/>
            <person name="Novikova G."/>
            <person name="Obukhova E."/>
            <person name="Bogdanov V."/>
            <person name="Penin A."/>
            <person name="Logacheva M."/>
        </authorList>
    </citation>
    <scope>NUCLEOTIDE SEQUENCE</scope>
    <source>
        <strain evidence="1">Hsosn_3</strain>
        <tissue evidence="1">Leaf</tissue>
    </source>
</reference>
<protein>
    <submittedName>
        <fullName evidence="1">Uncharacterized protein</fullName>
    </submittedName>
</protein>
<keyword evidence="2" id="KW-1185">Reference proteome</keyword>
<dbReference type="Proteomes" id="UP001237642">
    <property type="component" value="Unassembled WGS sequence"/>
</dbReference>
<gene>
    <name evidence="1" type="ORF">POM88_012316</name>
</gene>
<evidence type="ECO:0000313" key="1">
    <source>
        <dbReference type="EMBL" id="KAK1393260.1"/>
    </source>
</evidence>
<sequence length="150" mass="17179">MTAVTNGESLPKVAKQKQTKTGIAGLLLFFTDKHKQNKREHSHNHHALFSLPSVFRNTMKKNKLLLCFRPLTDDDPIVPHARDSNVLLLSNDKRTESTKLKSDQEALRITRRRSRSLNASSRNFCNDFKSVLVEASMQQQVPFSFLFLLN</sequence>
<organism evidence="1 2">
    <name type="scientific">Heracleum sosnowskyi</name>
    <dbReference type="NCBI Taxonomy" id="360622"/>
    <lineage>
        <taxon>Eukaryota</taxon>
        <taxon>Viridiplantae</taxon>
        <taxon>Streptophyta</taxon>
        <taxon>Embryophyta</taxon>
        <taxon>Tracheophyta</taxon>
        <taxon>Spermatophyta</taxon>
        <taxon>Magnoliopsida</taxon>
        <taxon>eudicotyledons</taxon>
        <taxon>Gunneridae</taxon>
        <taxon>Pentapetalae</taxon>
        <taxon>asterids</taxon>
        <taxon>campanulids</taxon>
        <taxon>Apiales</taxon>
        <taxon>Apiaceae</taxon>
        <taxon>Apioideae</taxon>
        <taxon>apioid superclade</taxon>
        <taxon>Tordylieae</taxon>
        <taxon>Tordyliinae</taxon>
        <taxon>Heracleum</taxon>
    </lineage>
</organism>